<evidence type="ECO:0000313" key="4">
    <source>
        <dbReference type="Proteomes" id="UP000011668"/>
    </source>
</evidence>
<dbReference type="EMBL" id="AFRT01001134">
    <property type="protein sequence ID" value="ELU41091.1"/>
    <property type="molecule type" value="Genomic_DNA"/>
</dbReference>
<feature type="transmembrane region" description="Helical" evidence="2">
    <location>
        <begin position="118"/>
        <end position="142"/>
    </location>
</feature>
<evidence type="ECO:0000313" key="3">
    <source>
        <dbReference type="EMBL" id="ELU41091.1"/>
    </source>
</evidence>
<evidence type="ECO:0000256" key="1">
    <source>
        <dbReference type="SAM" id="MobiDB-lite"/>
    </source>
</evidence>
<sequence length="158" mass="17797">MDVQGLHRGLYGHQSNTFEYLDKVGLMHTGPAAFQHREKKEPLHVDSPGPRPQYAHPSGAGTQPPSRNNANYISSYKQGSMDPERPLCATLYPTPSPGLRRIRDQGQKRYKLMGLGTVWKIVWIIIIVFVVILIDFALALTLPYPLLSVRPHHFNTSL</sequence>
<name>L8WSI2_THACA</name>
<comment type="caution">
    <text evidence="3">The sequence shown here is derived from an EMBL/GenBank/DDBJ whole genome shotgun (WGS) entry which is preliminary data.</text>
</comment>
<evidence type="ECO:0000256" key="2">
    <source>
        <dbReference type="SAM" id="Phobius"/>
    </source>
</evidence>
<dbReference type="Proteomes" id="UP000011668">
    <property type="component" value="Unassembled WGS sequence"/>
</dbReference>
<keyword evidence="2" id="KW-0812">Transmembrane</keyword>
<gene>
    <name evidence="3" type="ORF">AG1IA_04872</name>
</gene>
<dbReference type="HOGENOM" id="CLU_1670577_0_0_1"/>
<feature type="compositionally biased region" description="Polar residues" evidence="1">
    <location>
        <begin position="60"/>
        <end position="72"/>
    </location>
</feature>
<accession>L8WSI2</accession>
<keyword evidence="2" id="KW-1133">Transmembrane helix</keyword>
<proteinExistence type="predicted"/>
<feature type="region of interest" description="Disordered" evidence="1">
    <location>
        <begin position="38"/>
        <end position="72"/>
    </location>
</feature>
<keyword evidence="2" id="KW-0472">Membrane</keyword>
<organism evidence="3 4">
    <name type="scientific">Thanatephorus cucumeris (strain AG1-IA)</name>
    <name type="common">Rice sheath blight fungus</name>
    <name type="synonym">Rhizoctonia solani</name>
    <dbReference type="NCBI Taxonomy" id="983506"/>
    <lineage>
        <taxon>Eukaryota</taxon>
        <taxon>Fungi</taxon>
        <taxon>Dikarya</taxon>
        <taxon>Basidiomycota</taxon>
        <taxon>Agaricomycotina</taxon>
        <taxon>Agaricomycetes</taxon>
        <taxon>Cantharellales</taxon>
        <taxon>Ceratobasidiaceae</taxon>
        <taxon>Rhizoctonia</taxon>
        <taxon>Rhizoctonia solani AG-1</taxon>
    </lineage>
</organism>
<reference evidence="3 4" key="1">
    <citation type="journal article" date="2013" name="Nat. Commun.">
        <title>The evolution and pathogenic mechanisms of the rice sheath blight pathogen.</title>
        <authorList>
            <person name="Zheng A."/>
            <person name="Lin R."/>
            <person name="Xu L."/>
            <person name="Qin P."/>
            <person name="Tang C."/>
            <person name="Ai P."/>
            <person name="Zhang D."/>
            <person name="Liu Y."/>
            <person name="Sun Z."/>
            <person name="Feng H."/>
            <person name="Wang Y."/>
            <person name="Chen Y."/>
            <person name="Liang X."/>
            <person name="Fu R."/>
            <person name="Li Q."/>
            <person name="Zhang J."/>
            <person name="Yu X."/>
            <person name="Xie Z."/>
            <person name="Ding L."/>
            <person name="Guan P."/>
            <person name="Tang J."/>
            <person name="Liang Y."/>
            <person name="Wang S."/>
            <person name="Deng Q."/>
            <person name="Li S."/>
            <person name="Zhu J."/>
            <person name="Wang L."/>
            <person name="Liu H."/>
            <person name="Li P."/>
        </authorList>
    </citation>
    <scope>NUCLEOTIDE SEQUENCE [LARGE SCALE GENOMIC DNA]</scope>
    <source>
        <strain evidence="4">AG-1 IA</strain>
    </source>
</reference>
<keyword evidence="4" id="KW-1185">Reference proteome</keyword>
<dbReference type="AlphaFoldDB" id="L8WSI2"/>
<protein>
    <submittedName>
        <fullName evidence="3">Uncharacterized protein</fullName>
    </submittedName>
</protein>